<organism evidence="2">
    <name type="scientific">Volvox carteri f. nagariensis</name>
    <dbReference type="NCBI Taxonomy" id="3068"/>
    <lineage>
        <taxon>Eukaryota</taxon>
        <taxon>Viridiplantae</taxon>
        <taxon>Chlorophyta</taxon>
        <taxon>core chlorophytes</taxon>
        <taxon>Chlorophyceae</taxon>
        <taxon>CS clade</taxon>
        <taxon>Chlamydomonadales</taxon>
        <taxon>Volvocaceae</taxon>
        <taxon>Volvox</taxon>
    </lineage>
</organism>
<dbReference type="EMBL" id="GL378344">
    <property type="protein sequence ID" value="EFJ47647.1"/>
    <property type="molecule type" value="Genomic_DNA"/>
</dbReference>
<evidence type="ECO:0000313" key="2">
    <source>
        <dbReference type="Proteomes" id="UP000001058"/>
    </source>
</evidence>
<accession>D8TYI5</accession>
<dbReference type="InParanoid" id="D8TYI5"/>
<dbReference type="AlphaFoldDB" id="D8TYI5"/>
<proteinExistence type="predicted"/>
<name>D8TYI5_VOLCA</name>
<reference evidence="1 2" key="1">
    <citation type="journal article" date="2010" name="Science">
        <title>Genomic analysis of organismal complexity in the multicellular green alga Volvox carteri.</title>
        <authorList>
            <person name="Prochnik S.E."/>
            <person name="Umen J."/>
            <person name="Nedelcu A.M."/>
            <person name="Hallmann A."/>
            <person name="Miller S.M."/>
            <person name="Nishii I."/>
            <person name="Ferris P."/>
            <person name="Kuo A."/>
            <person name="Mitros T."/>
            <person name="Fritz-Laylin L.K."/>
            <person name="Hellsten U."/>
            <person name="Chapman J."/>
            <person name="Simakov O."/>
            <person name="Rensing S.A."/>
            <person name="Terry A."/>
            <person name="Pangilinan J."/>
            <person name="Kapitonov V."/>
            <person name="Jurka J."/>
            <person name="Salamov A."/>
            <person name="Shapiro H."/>
            <person name="Schmutz J."/>
            <person name="Grimwood J."/>
            <person name="Lindquist E."/>
            <person name="Lucas S."/>
            <person name="Grigoriev I.V."/>
            <person name="Schmitt R."/>
            <person name="Kirk D."/>
            <person name="Rokhsar D.S."/>
        </authorList>
    </citation>
    <scope>NUCLEOTIDE SEQUENCE [LARGE SCALE GENOMIC DNA]</scope>
    <source>
        <strain evidence="2">f. Nagariensis / Eve</strain>
    </source>
</reference>
<dbReference type="GeneID" id="9615555"/>
<keyword evidence="2" id="KW-1185">Reference proteome</keyword>
<dbReference type="OrthoDB" id="533259at2759"/>
<dbReference type="KEGG" id="vcn:VOLCADRAFT_92010"/>
<sequence length="195" mass="21173">MYHLGGLETQPPTANRHEHLTDPTVCIYGNIDVAESIDRVNSITDIIRVRSQPSKVTITQRQPILYYLAAYSAYVIIANGKVSYLDAERAQINLWKPIQLSQYVRQGATLVLIDGATQRPDNVTFNSFGALLDAVLADSGPSGCRGYDIPRGMKAYRNEALPASDPFAQIKSPINRTPLDATVAVGGGCPAVRTA</sequence>
<protein>
    <submittedName>
        <fullName evidence="1">Uncharacterized protein</fullName>
    </submittedName>
</protein>
<evidence type="ECO:0000313" key="1">
    <source>
        <dbReference type="EMBL" id="EFJ47647.1"/>
    </source>
</evidence>
<dbReference type="RefSeq" id="XP_002951471.1">
    <property type="nucleotide sequence ID" value="XM_002951425.1"/>
</dbReference>
<dbReference type="Proteomes" id="UP000001058">
    <property type="component" value="Unassembled WGS sequence"/>
</dbReference>
<gene>
    <name evidence="1" type="ORF">VOLCADRAFT_92010</name>
</gene>